<dbReference type="InterPro" id="IPR000719">
    <property type="entry name" value="Prot_kinase_dom"/>
</dbReference>
<evidence type="ECO:0000313" key="9">
    <source>
        <dbReference type="EMBL" id="CAA2967577.1"/>
    </source>
</evidence>
<keyword evidence="5 6" id="KW-0067">ATP-binding</keyword>
<reference evidence="9 10" key="1">
    <citation type="submission" date="2019-12" db="EMBL/GenBank/DDBJ databases">
        <authorList>
            <person name="Alioto T."/>
            <person name="Alioto T."/>
            <person name="Gomez Garrido J."/>
        </authorList>
    </citation>
    <scope>NUCLEOTIDE SEQUENCE [LARGE SCALE GENOMIC DNA]</scope>
</reference>
<dbReference type="InterPro" id="IPR017441">
    <property type="entry name" value="Protein_kinase_ATP_BS"/>
</dbReference>
<accession>A0A8S0QI55</accession>
<dbReference type="Gramene" id="OE9A034353T1">
    <property type="protein sequence ID" value="OE9A034353C1"/>
    <property type="gene ID" value="OE9A034353"/>
</dbReference>
<keyword evidence="10" id="KW-1185">Reference proteome</keyword>
<dbReference type="InterPro" id="IPR008271">
    <property type="entry name" value="Ser/Thr_kinase_AS"/>
</dbReference>
<keyword evidence="1" id="KW-0723">Serine/threonine-protein kinase</keyword>
<evidence type="ECO:0000256" key="4">
    <source>
        <dbReference type="ARBA" id="ARBA00022777"/>
    </source>
</evidence>
<feature type="domain" description="Protein kinase" evidence="8">
    <location>
        <begin position="284"/>
        <end position="593"/>
    </location>
</feature>
<feature type="binding site" evidence="6">
    <location>
        <position position="312"/>
    </location>
    <ligand>
        <name>ATP</name>
        <dbReference type="ChEBI" id="CHEBI:30616"/>
    </ligand>
</feature>
<dbReference type="PANTHER" id="PTHR27003:SF106">
    <property type="entry name" value="OS06G0126250 PROTEIN"/>
    <property type="match status" value="1"/>
</dbReference>
<name>A0A8S0QI55_OLEEU</name>
<keyword evidence="4 9" id="KW-0418">Kinase</keyword>
<dbReference type="GO" id="GO:0005886">
    <property type="term" value="C:plasma membrane"/>
    <property type="evidence" value="ECO:0007669"/>
    <property type="project" value="TreeGrafter"/>
</dbReference>
<gene>
    <name evidence="9" type="ORF">OLEA9_A034353</name>
</gene>
<sequence>MWVTYEPFQAQHSKHLTERRDSRAIWKNRKVGGLELELELELEVGRRRRSSVILIGDVGSMLFPKGEHRGLGRNAYQTKYRLNMGGNAITPQHDTLGRTWESDHSYIDPSVTASNASVSPSIITYPEGESPFIAPPVVYASATQMVDANVLVPNFNITWRTNIDTSFTLDMTTVADVLIAAYYTDFVMSSSMVDNANTITVQVGPMNENTGTRNALLNGLEVFRMNNSIGSLDGEYGVDWKLADGPGRGTVAAAGYVMMFGVFVSLGLGRYFYLAELQEATKSWDPNAIIGVGGFGNVYIGEIHDGMKVAIKRRNPQSKQGINEFQTDIQMLSKLRHRHLVSLIGYCDQNLEMILVYEYMSNGPFRDHIYGKDLLPLSWKHMLEICTGAARGLHYLHSGTAQGIIHGDVKTTNILLDEDFTGKMVQQATSKITVVLYEVLCARPAPAINPALLRKQVNLAEWAMQWKQKDLLRKIIDPTLIRHIKPNSMKKYTESAEKCLAEYGVDRPSMGDVLWNLEYALQLQEASSQRMNDEENEALATTASPPIVSPAASTADSQPLPQPVESNNSAEVQVIGDHSGMTIFAQFASLSGR</sequence>
<evidence type="ECO:0000256" key="3">
    <source>
        <dbReference type="ARBA" id="ARBA00022741"/>
    </source>
</evidence>
<dbReference type="FunFam" id="3.30.200.20:FF:000039">
    <property type="entry name" value="receptor-like protein kinase FERONIA"/>
    <property type="match status" value="1"/>
</dbReference>
<dbReference type="PROSITE" id="PS00108">
    <property type="entry name" value="PROTEIN_KINASE_ST"/>
    <property type="match status" value="1"/>
</dbReference>
<dbReference type="GO" id="GO:0004674">
    <property type="term" value="F:protein serine/threonine kinase activity"/>
    <property type="evidence" value="ECO:0007669"/>
    <property type="project" value="UniProtKB-KW"/>
</dbReference>
<dbReference type="PANTHER" id="PTHR27003">
    <property type="entry name" value="OS07G0166700 PROTEIN"/>
    <property type="match status" value="1"/>
</dbReference>
<keyword evidence="3 6" id="KW-0547">Nucleotide-binding</keyword>
<dbReference type="Pfam" id="PF07714">
    <property type="entry name" value="PK_Tyr_Ser-Thr"/>
    <property type="match status" value="1"/>
</dbReference>
<dbReference type="GO" id="GO:0009506">
    <property type="term" value="C:plasmodesma"/>
    <property type="evidence" value="ECO:0007669"/>
    <property type="project" value="TreeGrafter"/>
</dbReference>
<comment type="caution">
    <text evidence="9">The sequence shown here is derived from an EMBL/GenBank/DDBJ whole genome shotgun (WGS) entry which is preliminary data.</text>
</comment>
<evidence type="ECO:0000256" key="6">
    <source>
        <dbReference type="PROSITE-ProRule" id="PRU10141"/>
    </source>
</evidence>
<dbReference type="Proteomes" id="UP000594638">
    <property type="component" value="Unassembled WGS sequence"/>
</dbReference>
<dbReference type="InterPro" id="IPR011009">
    <property type="entry name" value="Kinase-like_dom_sf"/>
</dbReference>
<proteinExistence type="predicted"/>
<evidence type="ECO:0000256" key="2">
    <source>
        <dbReference type="ARBA" id="ARBA00022679"/>
    </source>
</evidence>
<evidence type="ECO:0000256" key="5">
    <source>
        <dbReference type="ARBA" id="ARBA00022840"/>
    </source>
</evidence>
<dbReference type="PROSITE" id="PS50011">
    <property type="entry name" value="PROTEIN_KINASE_DOM"/>
    <property type="match status" value="1"/>
</dbReference>
<evidence type="ECO:0000256" key="7">
    <source>
        <dbReference type="SAM" id="MobiDB-lite"/>
    </source>
</evidence>
<dbReference type="PROSITE" id="PS00107">
    <property type="entry name" value="PROTEIN_KINASE_ATP"/>
    <property type="match status" value="1"/>
</dbReference>
<evidence type="ECO:0000256" key="1">
    <source>
        <dbReference type="ARBA" id="ARBA00022527"/>
    </source>
</evidence>
<dbReference type="EMBL" id="CACTIH010001887">
    <property type="protein sequence ID" value="CAA2967577.1"/>
    <property type="molecule type" value="Genomic_DNA"/>
</dbReference>
<dbReference type="SMART" id="SM00220">
    <property type="entry name" value="S_TKc"/>
    <property type="match status" value="1"/>
</dbReference>
<dbReference type="AlphaFoldDB" id="A0A8S0QI55"/>
<dbReference type="SUPFAM" id="SSF56112">
    <property type="entry name" value="Protein kinase-like (PK-like)"/>
    <property type="match status" value="1"/>
</dbReference>
<protein>
    <submittedName>
        <fullName evidence="9">Probable receptor kinase At4g39110</fullName>
    </submittedName>
</protein>
<dbReference type="OrthoDB" id="4062651at2759"/>
<evidence type="ECO:0000259" key="8">
    <source>
        <dbReference type="PROSITE" id="PS50011"/>
    </source>
</evidence>
<dbReference type="GO" id="GO:0005524">
    <property type="term" value="F:ATP binding"/>
    <property type="evidence" value="ECO:0007669"/>
    <property type="project" value="UniProtKB-UniRule"/>
</dbReference>
<feature type="region of interest" description="Disordered" evidence="7">
    <location>
        <begin position="526"/>
        <end position="566"/>
    </location>
</feature>
<dbReference type="Gene3D" id="3.30.200.20">
    <property type="entry name" value="Phosphorylase Kinase, domain 1"/>
    <property type="match status" value="1"/>
</dbReference>
<dbReference type="InterPro" id="IPR045272">
    <property type="entry name" value="ANXUR1/2-like"/>
</dbReference>
<evidence type="ECO:0000313" key="10">
    <source>
        <dbReference type="Proteomes" id="UP000594638"/>
    </source>
</evidence>
<feature type="compositionally biased region" description="Polar residues" evidence="7">
    <location>
        <begin position="551"/>
        <end position="566"/>
    </location>
</feature>
<dbReference type="GO" id="GO:0004714">
    <property type="term" value="F:transmembrane receptor protein tyrosine kinase activity"/>
    <property type="evidence" value="ECO:0007669"/>
    <property type="project" value="InterPro"/>
</dbReference>
<organism evidence="9 10">
    <name type="scientific">Olea europaea subsp. europaea</name>
    <dbReference type="NCBI Taxonomy" id="158383"/>
    <lineage>
        <taxon>Eukaryota</taxon>
        <taxon>Viridiplantae</taxon>
        <taxon>Streptophyta</taxon>
        <taxon>Embryophyta</taxon>
        <taxon>Tracheophyta</taxon>
        <taxon>Spermatophyta</taxon>
        <taxon>Magnoliopsida</taxon>
        <taxon>eudicotyledons</taxon>
        <taxon>Gunneridae</taxon>
        <taxon>Pentapetalae</taxon>
        <taxon>asterids</taxon>
        <taxon>lamiids</taxon>
        <taxon>Lamiales</taxon>
        <taxon>Oleaceae</taxon>
        <taxon>Oleeae</taxon>
        <taxon>Olea</taxon>
    </lineage>
</organism>
<dbReference type="InterPro" id="IPR001245">
    <property type="entry name" value="Ser-Thr/Tyr_kinase_cat_dom"/>
</dbReference>
<dbReference type="Gene3D" id="2.60.120.430">
    <property type="entry name" value="Galactose-binding lectin"/>
    <property type="match status" value="1"/>
</dbReference>
<keyword evidence="9" id="KW-0675">Receptor</keyword>
<dbReference type="Gene3D" id="1.10.510.10">
    <property type="entry name" value="Transferase(Phosphotransferase) domain 1"/>
    <property type="match status" value="2"/>
</dbReference>
<keyword evidence="2" id="KW-0808">Transferase</keyword>